<evidence type="ECO:0000256" key="1">
    <source>
        <dbReference type="ARBA" id="ARBA00004613"/>
    </source>
</evidence>
<feature type="compositionally biased region" description="Acidic residues" evidence="4">
    <location>
        <begin position="988"/>
        <end position="997"/>
    </location>
</feature>
<dbReference type="PRINTS" id="PR00313">
    <property type="entry name" value="CABNDNGRPT"/>
</dbReference>
<comment type="subcellular location">
    <subcellularLocation>
        <location evidence="1">Secreted</location>
    </subcellularLocation>
</comment>
<dbReference type="InterPro" id="IPR018511">
    <property type="entry name" value="Hemolysin-typ_Ca-bd_CS"/>
</dbReference>
<dbReference type="EMBL" id="FQZA01000007">
    <property type="protein sequence ID" value="SHJ32305.1"/>
    <property type="molecule type" value="Genomic_DNA"/>
</dbReference>
<evidence type="ECO:0000256" key="3">
    <source>
        <dbReference type="SAM" id="Coils"/>
    </source>
</evidence>
<dbReference type="InterPro" id="IPR011049">
    <property type="entry name" value="Serralysin-like_metalloprot_C"/>
</dbReference>
<protein>
    <submittedName>
        <fullName evidence="6">Ca2+-binding protein, RTX toxin-related</fullName>
    </submittedName>
</protein>
<organism evidence="6 7">
    <name type="scientific">Palleronia salina</name>
    <dbReference type="NCBI Taxonomy" id="313368"/>
    <lineage>
        <taxon>Bacteria</taxon>
        <taxon>Pseudomonadati</taxon>
        <taxon>Pseudomonadota</taxon>
        <taxon>Alphaproteobacteria</taxon>
        <taxon>Rhodobacterales</taxon>
        <taxon>Roseobacteraceae</taxon>
        <taxon>Palleronia</taxon>
    </lineage>
</organism>
<dbReference type="STRING" id="313368.SAMN04488012_107130"/>
<dbReference type="PANTHER" id="PTHR38340:SF1">
    <property type="entry name" value="S-LAYER PROTEIN"/>
    <property type="match status" value="1"/>
</dbReference>
<accession>A0A1M6ID00</accession>
<evidence type="ECO:0000313" key="6">
    <source>
        <dbReference type="EMBL" id="SHJ32305.1"/>
    </source>
</evidence>
<feature type="region of interest" description="Disordered" evidence="4">
    <location>
        <begin position="960"/>
        <end position="1035"/>
    </location>
</feature>
<dbReference type="InterPro" id="IPR001343">
    <property type="entry name" value="Hemolysn_Ca-bd"/>
</dbReference>
<keyword evidence="3" id="KW-0175">Coiled coil</keyword>
<dbReference type="InterPro" id="IPR050557">
    <property type="entry name" value="RTX_toxin/Mannuronan_C5-epim"/>
</dbReference>
<feature type="compositionally biased region" description="Low complexity" evidence="4">
    <location>
        <begin position="999"/>
        <end position="1013"/>
    </location>
</feature>
<dbReference type="SMART" id="SM00754">
    <property type="entry name" value="CHRD"/>
    <property type="match status" value="1"/>
</dbReference>
<keyword evidence="2" id="KW-0964">Secreted</keyword>
<reference evidence="6 7" key="1">
    <citation type="submission" date="2016-11" db="EMBL/GenBank/DDBJ databases">
        <authorList>
            <person name="Jaros S."/>
            <person name="Januszkiewicz K."/>
            <person name="Wedrychowicz H."/>
        </authorList>
    </citation>
    <scope>NUCLEOTIDE SEQUENCE [LARGE SCALE GENOMIC DNA]</scope>
    <source>
        <strain evidence="6 7">DSM 26892</strain>
    </source>
</reference>
<feature type="region of interest" description="Disordered" evidence="4">
    <location>
        <begin position="454"/>
        <end position="479"/>
    </location>
</feature>
<dbReference type="Pfam" id="PF00353">
    <property type="entry name" value="HemolysinCabind"/>
    <property type="match status" value="10"/>
</dbReference>
<dbReference type="PANTHER" id="PTHR38340">
    <property type="entry name" value="S-LAYER PROTEIN"/>
    <property type="match status" value="1"/>
</dbReference>
<evidence type="ECO:0000256" key="2">
    <source>
        <dbReference type="ARBA" id="ARBA00022525"/>
    </source>
</evidence>
<name>A0A1M6ID00_9RHOB</name>
<evidence type="ECO:0000313" key="7">
    <source>
        <dbReference type="Proteomes" id="UP000184040"/>
    </source>
</evidence>
<feature type="region of interest" description="Disordered" evidence="4">
    <location>
        <begin position="529"/>
        <end position="557"/>
    </location>
</feature>
<dbReference type="GO" id="GO:0005576">
    <property type="term" value="C:extracellular region"/>
    <property type="evidence" value="ECO:0007669"/>
    <property type="project" value="UniProtKB-SubCell"/>
</dbReference>
<dbReference type="Proteomes" id="UP000184040">
    <property type="component" value="Unassembled WGS sequence"/>
</dbReference>
<evidence type="ECO:0000256" key="4">
    <source>
        <dbReference type="SAM" id="MobiDB-lite"/>
    </source>
</evidence>
<feature type="coiled-coil region" evidence="3">
    <location>
        <begin position="55"/>
        <end position="89"/>
    </location>
</feature>
<dbReference type="SUPFAM" id="SSF51120">
    <property type="entry name" value="beta-Roll"/>
    <property type="match status" value="6"/>
</dbReference>
<evidence type="ECO:0000259" key="5">
    <source>
        <dbReference type="SMART" id="SM00754"/>
    </source>
</evidence>
<proteinExistence type="predicted"/>
<dbReference type="Pfam" id="PF07452">
    <property type="entry name" value="CHRD"/>
    <property type="match status" value="1"/>
</dbReference>
<feature type="domain" description="CHRD" evidence="5">
    <location>
        <begin position="805"/>
        <end position="957"/>
    </location>
</feature>
<dbReference type="GO" id="GO:0005509">
    <property type="term" value="F:calcium ion binding"/>
    <property type="evidence" value="ECO:0007669"/>
    <property type="project" value="InterPro"/>
</dbReference>
<feature type="region of interest" description="Disordered" evidence="4">
    <location>
        <begin position="687"/>
        <end position="721"/>
    </location>
</feature>
<dbReference type="PROSITE" id="PS00330">
    <property type="entry name" value="HEMOLYSIN_CALCIUM"/>
    <property type="match status" value="5"/>
</dbReference>
<sequence>MTAFSLSSNVLTIASSVYTGVGIVYNLSMALANGEVDSPEDFFNLVFGGGTDAANEEINRKLDDILDAVNALSEQLDDVAQDLKQQIDAQTGLLVNVDVSQLVASISSNRAQLSSYDPNAGPGEAGYVAPEDLVDYGRGFTERADELLQQLAGIANTVLTESDGYTPNIDIIISTANALAYAVEYRMQVAGRFERDELAADRLTVGLDAAASFFERTADLVRDLFFVNVELEYQRIPPEGQGSATMTGDFYNVATLKPGFDGITEEVDFTYSYFDSIVTTSFSGEGGFRATNQRDPAEALTDAIERGVINLDYEARQITGNGDANYAFLNPQGGGGYFATIADVMLTVDASDLPQFVDDTMDQEIESFNLGSSAERAAAKDALSVIARYELLERLGVTYQDDGTEVNAYRDFAAFLRSLTSGIEDRTPGDDGSLSGTEGKDLLFGDSGANLIQGGGENDTLRGREGNDTIEGGAGNDSIKGDLGDDLLDGGAGTNFLLGHEGNDTLRASGGSRMEGGVGDDLIEGGAGRDIALGGDGQDSLHGGDGNDALSGDAGNDRLKGDGGNDILLGGAGNDSLDGGFGYDTLDGGDGTDEVSYAFYNGDTTLSLETGVVYFNADPSVTETVLNVESVIGSGGRNNLTGNAEHNHLVGADRPDRLLGADGNDTLDGFAGPDFLFGGADDDLLNGHSGDDTVSGGSGTDTLAGGTGNDSVLGGDDDDVITGDAGQDFLQGGAGDDTMSGGDGTDTAEFSVLSADATVVHVPDGLQITSADGVDVVHNDVEMFQFSDRMMSYGDVAAMSDPVERVYRFALDGGQANAGAGTGSAATGTGLGVYDPGTGELAYRLTVSGLDFGTTVSGFPTRQTADTADDVLVAHIHNAPRGTNGAVVFNFLVEDDLTATLNPDGSWTLSGVWDADENIAPFAPTFGTAAPGTELDLYFNIHTTAFTGGEIRGQIVSAADDTPNSVTGTAGDDTLLGLGGNDTLDGQAGEDEIDGGGDNDSLTGGDGNDTLDGQSGDDVLEGDAGNDFMTGKDGADDISGGDGFDWIVPGTGIDTVDGGAGRDMVSYSDLPANPGRGVALMLDLDLGAGTAEIFGGEVDQITNFERATGTIFADVMRGSDGYDELRGLGDYDWFIATDGQDTIDGGNGQDMITFLEWGGSGAPVVLDIFSDAGAPPAPAAVGGILLDLANPASATGYAAGLDMTSIERVTGSSYQDVFYGDANQNDFRGLGGYDWFVGSTGGRERYYGGEGIDTVTYFQSSTGVIASLRNGAGEFNGQETGYGSGGDAIRDLYFEIENLVGTQHRDRLEGNSERNQLAGLGDDDFLYGYGGIDYIEGGEGNDYIDGGAASDYALYDGTLSEYTITRTSATDVTITGRGYTDTLTNVEYFQFDDATANIWEQTIV</sequence>
<dbReference type="InterPro" id="IPR010895">
    <property type="entry name" value="CHRD"/>
</dbReference>
<feature type="compositionally biased region" description="Low complexity" evidence="4">
    <location>
        <begin position="967"/>
        <end position="987"/>
    </location>
</feature>
<gene>
    <name evidence="6" type="ORF">SAMN04488012_107130</name>
</gene>
<dbReference type="Gene3D" id="2.150.10.10">
    <property type="entry name" value="Serralysin-like metalloprotease, C-terminal"/>
    <property type="match status" value="8"/>
</dbReference>
<keyword evidence="7" id="KW-1185">Reference proteome</keyword>